<sequence length="470" mass="54863">MMTFLYSSWRDVRPDKSVVMPHLCLPYFGNMGFIIWRKFIGKQILLDTYSKIRKYGKYWFSIPAVGMELVISDPPTVKLILEDLDSFIISPVRSAIFGDLFGQGIFLSNGESWAYQRNLARPIFGVGPRTEMFEVYHKCAKNLVSLLNEHYEKKKPIELQQLFKRFTLDTFGEIGFGYCIDSLIKPVPFSTAFDWVQAEAENRVTLPWRKFTHGREWKKHLEEIENFLQQIIEKRRKEGWEGKSDFLSSLLEMESKKEINGVTSKFLRDQVVNFLVAGRDTTAILLSATFYYLSLYPDVDNKVRQEINEIVGNEIVTMKHTKELKYLQNVIDESLRLFPPAVPFNTRLSTKDITLPNKVWIPKGTTIMYSPYWIHRLKEYWGDDAEEFKPERWEQKDILKHPYQYVPFQKGPRICLGMNMAQEEAKCCIAILYQNHFKLELVSPAESLQYAGMAILYSKDGINVNVNKLN</sequence>
<dbReference type="PANTHER" id="PTHR24287">
    <property type="entry name" value="P450, PUTATIVE (EUROFUNG)-RELATED"/>
    <property type="match status" value="1"/>
</dbReference>
<dbReference type="GO" id="GO:0020037">
    <property type="term" value="F:heme binding"/>
    <property type="evidence" value="ECO:0007669"/>
    <property type="project" value="InterPro"/>
</dbReference>
<dbReference type="GO" id="GO:0004497">
    <property type="term" value="F:monooxygenase activity"/>
    <property type="evidence" value="ECO:0007669"/>
    <property type="project" value="InterPro"/>
</dbReference>
<feature type="binding site" description="axial binding residue" evidence="7">
    <location>
        <position position="415"/>
    </location>
    <ligand>
        <name>heme</name>
        <dbReference type="ChEBI" id="CHEBI:30413"/>
    </ligand>
    <ligandPart>
        <name>Fe</name>
        <dbReference type="ChEBI" id="CHEBI:18248"/>
    </ligandPart>
</feature>
<proteinExistence type="inferred from homology"/>
<keyword evidence="6 7" id="KW-0408">Iron</keyword>
<evidence type="ECO:0000256" key="6">
    <source>
        <dbReference type="ARBA" id="ARBA00023004"/>
    </source>
</evidence>
<dbReference type="InterPro" id="IPR001128">
    <property type="entry name" value="Cyt_P450"/>
</dbReference>
<accession>A0A6B2L3D7</accession>
<keyword evidence="3 7" id="KW-0349">Heme</keyword>
<reference evidence="8" key="1">
    <citation type="journal article" date="2020" name="J. Eukaryot. Microbiol.">
        <title>De novo Sequencing, Assembly and Annotation of the Transcriptome for the Free-Living Testate Amoeba Arcella intermedia.</title>
        <authorList>
            <person name="Ribeiro G.M."/>
            <person name="Porfirio-Sousa A.L."/>
            <person name="Maurer-Alcala X.X."/>
            <person name="Katz L.A."/>
            <person name="Lahr D.J.G."/>
        </authorList>
    </citation>
    <scope>NUCLEOTIDE SEQUENCE</scope>
</reference>
<dbReference type="PRINTS" id="PR00463">
    <property type="entry name" value="EP450I"/>
</dbReference>
<dbReference type="InterPro" id="IPR002401">
    <property type="entry name" value="Cyt_P450_E_grp-I"/>
</dbReference>
<organism evidence="8">
    <name type="scientific">Arcella intermedia</name>
    <dbReference type="NCBI Taxonomy" id="1963864"/>
    <lineage>
        <taxon>Eukaryota</taxon>
        <taxon>Amoebozoa</taxon>
        <taxon>Tubulinea</taxon>
        <taxon>Elardia</taxon>
        <taxon>Arcellinida</taxon>
        <taxon>Sphaerothecina</taxon>
        <taxon>Arcellidae</taxon>
        <taxon>Arcella</taxon>
    </lineage>
</organism>
<dbReference type="EMBL" id="GIBP01002466">
    <property type="protein sequence ID" value="NDV31435.1"/>
    <property type="molecule type" value="Transcribed_RNA"/>
</dbReference>
<dbReference type="GO" id="GO:0005506">
    <property type="term" value="F:iron ion binding"/>
    <property type="evidence" value="ECO:0007669"/>
    <property type="project" value="InterPro"/>
</dbReference>
<evidence type="ECO:0000256" key="5">
    <source>
        <dbReference type="ARBA" id="ARBA00023002"/>
    </source>
</evidence>
<comment type="cofactor">
    <cofactor evidence="1 7">
        <name>heme</name>
        <dbReference type="ChEBI" id="CHEBI:30413"/>
    </cofactor>
</comment>
<dbReference type="GO" id="GO:0016705">
    <property type="term" value="F:oxidoreductase activity, acting on paired donors, with incorporation or reduction of molecular oxygen"/>
    <property type="evidence" value="ECO:0007669"/>
    <property type="project" value="InterPro"/>
</dbReference>
<dbReference type="PANTHER" id="PTHR24287:SF1">
    <property type="entry name" value="P450, PUTATIVE (EUROFUNG)-RELATED"/>
    <property type="match status" value="1"/>
</dbReference>
<dbReference type="InterPro" id="IPR047146">
    <property type="entry name" value="Cyt_P450_E_CYP52_fungi"/>
</dbReference>
<keyword evidence="4 7" id="KW-0479">Metal-binding</keyword>
<evidence type="ECO:0000256" key="7">
    <source>
        <dbReference type="PIRSR" id="PIRSR602401-1"/>
    </source>
</evidence>
<dbReference type="Gene3D" id="1.10.630.10">
    <property type="entry name" value="Cytochrome P450"/>
    <property type="match status" value="1"/>
</dbReference>
<evidence type="ECO:0000256" key="1">
    <source>
        <dbReference type="ARBA" id="ARBA00001971"/>
    </source>
</evidence>
<protein>
    <recommendedName>
        <fullName evidence="9">Cytochrome P450</fullName>
    </recommendedName>
</protein>
<evidence type="ECO:0000256" key="4">
    <source>
        <dbReference type="ARBA" id="ARBA00022723"/>
    </source>
</evidence>
<dbReference type="PRINTS" id="PR00385">
    <property type="entry name" value="P450"/>
</dbReference>
<name>A0A6B2L3D7_9EUKA</name>
<evidence type="ECO:0000256" key="3">
    <source>
        <dbReference type="ARBA" id="ARBA00022617"/>
    </source>
</evidence>
<evidence type="ECO:0000256" key="2">
    <source>
        <dbReference type="ARBA" id="ARBA00010617"/>
    </source>
</evidence>
<comment type="similarity">
    <text evidence="2">Belongs to the cytochrome P450 family.</text>
</comment>
<dbReference type="SUPFAM" id="SSF48264">
    <property type="entry name" value="Cytochrome P450"/>
    <property type="match status" value="1"/>
</dbReference>
<keyword evidence="5" id="KW-0560">Oxidoreductase</keyword>
<dbReference type="InterPro" id="IPR036396">
    <property type="entry name" value="Cyt_P450_sf"/>
</dbReference>
<dbReference type="AlphaFoldDB" id="A0A6B2L3D7"/>
<evidence type="ECO:0000313" key="8">
    <source>
        <dbReference type="EMBL" id="NDV31435.1"/>
    </source>
</evidence>
<dbReference type="Pfam" id="PF00067">
    <property type="entry name" value="p450"/>
    <property type="match status" value="1"/>
</dbReference>
<evidence type="ECO:0008006" key="9">
    <source>
        <dbReference type="Google" id="ProtNLM"/>
    </source>
</evidence>